<dbReference type="Proteomes" id="UP000001556">
    <property type="component" value="Chromosome"/>
</dbReference>
<protein>
    <recommendedName>
        <fullName evidence="2">histidine kinase</fullName>
        <ecNumber evidence="2">2.7.13.3</ecNumber>
    </recommendedName>
</protein>
<keyword evidence="5" id="KW-0902">Two-component regulatory system</keyword>
<dbReference type="RefSeq" id="WP_011877846.1">
    <property type="nucleotide sequence ID" value="NC_009253.1"/>
</dbReference>
<dbReference type="InterPro" id="IPR036097">
    <property type="entry name" value="HisK_dim/P_sf"/>
</dbReference>
<accession>A4J4M7</accession>
<dbReference type="GO" id="GO:0000155">
    <property type="term" value="F:phosphorelay sensor kinase activity"/>
    <property type="evidence" value="ECO:0007669"/>
    <property type="project" value="InterPro"/>
</dbReference>
<dbReference type="eggNOG" id="COG2203">
    <property type="taxonomic scope" value="Bacteria"/>
</dbReference>
<gene>
    <name evidence="7" type="ordered locus">Dred_1500</name>
</gene>
<evidence type="ECO:0000256" key="4">
    <source>
        <dbReference type="ARBA" id="ARBA00022777"/>
    </source>
</evidence>
<dbReference type="InterPro" id="IPR013656">
    <property type="entry name" value="PAS_4"/>
</dbReference>
<dbReference type="AlphaFoldDB" id="A4J4M7"/>
<dbReference type="EC" id="2.7.13.3" evidence="2"/>
<dbReference type="HOGENOM" id="CLU_000445_114_39_9"/>
<dbReference type="CDD" id="cd00082">
    <property type="entry name" value="HisKA"/>
    <property type="match status" value="1"/>
</dbReference>
<feature type="domain" description="Histidine kinase" evidence="6">
    <location>
        <begin position="338"/>
        <end position="554"/>
    </location>
</feature>
<dbReference type="InterPro" id="IPR003661">
    <property type="entry name" value="HisK_dim/P_dom"/>
</dbReference>
<evidence type="ECO:0000256" key="5">
    <source>
        <dbReference type="ARBA" id="ARBA00023012"/>
    </source>
</evidence>
<organism evidence="7 8">
    <name type="scientific">Desulforamulus reducens (strain ATCC BAA-1160 / DSM 100696 / MI-1)</name>
    <name type="common">Desulfotomaculum reducens</name>
    <dbReference type="NCBI Taxonomy" id="349161"/>
    <lineage>
        <taxon>Bacteria</taxon>
        <taxon>Bacillati</taxon>
        <taxon>Bacillota</taxon>
        <taxon>Clostridia</taxon>
        <taxon>Eubacteriales</taxon>
        <taxon>Peptococcaceae</taxon>
        <taxon>Desulforamulus</taxon>
    </lineage>
</organism>
<dbReference type="InterPro" id="IPR004358">
    <property type="entry name" value="Sig_transdc_His_kin-like_C"/>
</dbReference>
<evidence type="ECO:0000259" key="6">
    <source>
        <dbReference type="PROSITE" id="PS50109"/>
    </source>
</evidence>
<evidence type="ECO:0000256" key="1">
    <source>
        <dbReference type="ARBA" id="ARBA00000085"/>
    </source>
</evidence>
<dbReference type="Pfam" id="PF08448">
    <property type="entry name" value="PAS_4"/>
    <property type="match status" value="1"/>
</dbReference>
<dbReference type="eggNOG" id="COG4191">
    <property type="taxonomic scope" value="Bacteria"/>
</dbReference>
<dbReference type="SMART" id="SM00388">
    <property type="entry name" value="HisKA"/>
    <property type="match status" value="1"/>
</dbReference>
<dbReference type="SUPFAM" id="SSF47384">
    <property type="entry name" value="Homodimeric domain of signal transducing histidine kinase"/>
    <property type="match status" value="1"/>
</dbReference>
<dbReference type="OrthoDB" id="9764522at2"/>
<keyword evidence="8" id="KW-1185">Reference proteome</keyword>
<proteinExistence type="predicted"/>
<dbReference type="Pfam" id="PF00512">
    <property type="entry name" value="HisKA"/>
    <property type="match status" value="1"/>
</dbReference>
<dbReference type="STRING" id="349161.Dred_1500"/>
<name>A4J4M7_DESRM</name>
<dbReference type="Pfam" id="PF02518">
    <property type="entry name" value="HATPase_c"/>
    <property type="match status" value="1"/>
</dbReference>
<dbReference type="PANTHER" id="PTHR43065">
    <property type="entry name" value="SENSOR HISTIDINE KINASE"/>
    <property type="match status" value="1"/>
</dbReference>
<dbReference type="SMART" id="SM00065">
    <property type="entry name" value="GAF"/>
    <property type="match status" value="1"/>
</dbReference>
<dbReference type="Pfam" id="PF13185">
    <property type="entry name" value="GAF_2"/>
    <property type="match status" value="1"/>
</dbReference>
<dbReference type="Gene3D" id="3.30.565.10">
    <property type="entry name" value="Histidine kinase-like ATPase, C-terminal domain"/>
    <property type="match status" value="1"/>
</dbReference>
<dbReference type="Gene3D" id="1.10.287.130">
    <property type="match status" value="1"/>
</dbReference>
<dbReference type="InterPro" id="IPR005467">
    <property type="entry name" value="His_kinase_dom"/>
</dbReference>
<dbReference type="PANTHER" id="PTHR43065:SF42">
    <property type="entry name" value="TWO-COMPONENT SENSOR PPRA"/>
    <property type="match status" value="1"/>
</dbReference>
<reference evidence="7 8" key="1">
    <citation type="submission" date="2007-03" db="EMBL/GenBank/DDBJ databases">
        <title>Complete sequence of Desulfotomaculum reducens MI-1.</title>
        <authorList>
            <consortium name="US DOE Joint Genome Institute"/>
            <person name="Copeland A."/>
            <person name="Lucas S."/>
            <person name="Lapidus A."/>
            <person name="Barry K."/>
            <person name="Detter J.C."/>
            <person name="Glavina del Rio T."/>
            <person name="Hammon N."/>
            <person name="Israni S."/>
            <person name="Dalin E."/>
            <person name="Tice H."/>
            <person name="Pitluck S."/>
            <person name="Sims D."/>
            <person name="Brettin T."/>
            <person name="Bruce D."/>
            <person name="Han C."/>
            <person name="Tapia R."/>
            <person name="Schmutz J."/>
            <person name="Larimer F."/>
            <person name="Land M."/>
            <person name="Hauser L."/>
            <person name="Kyrpides N."/>
            <person name="Kim E."/>
            <person name="Tebo B.M."/>
            <person name="Richardson P."/>
        </authorList>
    </citation>
    <scope>NUCLEOTIDE SEQUENCE [LARGE SCALE GENOMIC DNA]</scope>
    <source>
        <strain evidence="7 8">MI-1</strain>
    </source>
</reference>
<evidence type="ECO:0000313" key="8">
    <source>
        <dbReference type="Proteomes" id="UP000001556"/>
    </source>
</evidence>
<keyword evidence="4 7" id="KW-0418">Kinase</keyword>
<evidence type="ECO:0000313" key="7">
    <source>
        <dbReference type="EMBL" id="ABO50030.1"/>
    </source>
</evidence>
<dbReference type="PROSITE" id="PS50109">
    <property type="entry name" value="HIS_KIN"/>
    <property type="match status" value="1"/>
</dbReference>
<dbReference type="Gene3D" id="3.30.450.20">
    <property type="entry name" value="PAS domain"/>
    <property type="match status" value="1"/>
</dbReference>
<dbReference type="SMART" id="SM00387">
    <property type="entry name" value="HATPase_c"/>
    <property type="match status" value="1"/>
</dbReference>
<dbReference type="InterPro" id="IPR003594">
    <property type="entry name" value="HATPase_dom"/>
</dbReference>
<sequence length="560" mass="62694">MVKFEKNEELLNKLIGVRSTRLNHYVELRKTIEEMTKQNKRLEIINEIARSITVAMSYDEIIERTAEPLKEVIPYDLLSFCLLEGDQLVIKSGIPKEQVILGVGTVLPRENSAPWKAMREKKCFLRQNIWQDPEKYGEDRDLRKVGIRSAIMAPLLIQDNVIGTLNFGSNKTEAYSQKDFVFVQQLADQLAVCLQNSSLYGEVLKSQREWEATFRAVPDTLFTIDLDFTIMNINKVEVKGVHYRQLLGKKCYEVFGKDHKQCNPCPARNAFTTGKPANELITHTPDKIMDTFAYPLFDENGQTVGLVIYISDVTERIHIQSQLVQSAKLAAVGEMAAGVAHELNSPLTAILGDSQLLLRKFGQEHASYPMLVDIKNCGTRCKRIIQNLLAFSRQEQYHNESVCLNQVVENSLALVSYQIEKTNIRIKTNIHQELSPILGNKQQLEQVVVNFLLNAKDALYGDPAGIITITTGSLPKDSEVNEVFISVKDNGCGIEQSNISKIFNPFFTTKENFKGTGLGLSVSLGIAQSHGGRIVVQSELGQGSTFSLIIPAGQKGEKND</sequence>
<dbReference type="InterPro" id="IPR003018">
    <property type="entry name" value="GAF"/>
</dbReference>
<comment type="catalytic activity">
    <reaction evidence="1">
        <text>ATP + protein L-histidine = ADP + protein N-phospho-L-histidine.</text>
        <dbReference type="EC" id="2.7.13.3"/>
    </reaction>
</comment>
<keyword evidence="7" id="KW-0808">Transferase</keyword>
<dbReference type="Gene3D" id="3.30.450.40">
    <property type="match status" value="1"/>
</dbReference>
<dbReference type="InterPro" id="IPR035965">
    <property type="entry name" value="PAS-like_dom_sf"/>
</dbReference>
<dbReference type="SUPFAM" id="SSF55874">
    <property type="entry name" value="ATPase domain of HSP90 chaperone/DNA topoisomerase II/histidine kinase"/>
    <property type="match status" value="1"/>
</dbReference>
<dbReference type="EMBL" id="CP000612">
    <property type="protein sequence ID" value="ABO50030.1"/>
    <property type="molecule type" value="Genomic_DNA"/>
</dbReference>
<dbReference type="SUPFAM" id="SSF55781">
    <property type="entry name" value="GAF domain-like"/>
    <property type="match status" value="1"/>
</dbReference>
<dbReference type="KEGG" id="drm:Dred_1500"/>
<dbReference type="SUPFAM" id="SSF55785">
    <property type="entry name" value="PYP-like sensor domain (PAS domain)"/>
    <property type="match status" value="1"/>
</dbReference>
<dbReference type="InterPro" id="IPR036890">
    <property type="entry name" value="HATPase_C_sf"/>
</dbReference>
<evidence type="ECO:0000256" key="2">
    <source>
        <dbReference type="ARBA" id="ARBA00012438"/>
    </source>
</evidence>
<dbReference type="PRINTS" id="PR00344">
    <property type="entry name" value="BCTRLSENSOR"/>
</dbReference>
<keyword evidence="3" id="KW-0597">Phosphoprotein</keyword>
<evidence type="ECO:0000256" key="3">
    <source>
        <dbReference type="ARBA" id="ARBA00022553"/>
    </source>
</evidence>
<dbReference type="InterPro" id="IPR029016">
    <property type="entry name" value="GAF-like_dom_sf"/>
</dbReference>